<dbReference type="EMBL" id="UINC01172748">
    <property type="protein sequence ID" value="SVD77987.1"/>
    <property type="molecule type" value="Genomic_DNA"/>
</dbReference>
<dbReference type="SUPFAM" id="SSF63829">
    <property type="entry name" value="Calcium-dependent phosphotriesterase"/>
    <property type="match status" value="1"/>
</dbReference>
<sequence>MDGLTFAEAPRWRDGRLWFSDFYAHEVIAVDLEGNRESIVTVSEQPSGLGWTP</sequence>
<reference evidence="1" key="1">
    <citation type="submission" date="2018-05" db="EMBL/GenBank/DDBJ databases">
        <authorList>
            <person name="Lanie J.A."/>
            <person name="Ng W.-L."/>
            <person name="Kazmierczak K.M."/>
            <person name="Andrzejewski T.M."/>
            <person name="Davidsen T.M."/>
            <person name="Wayne K.J."/>
            <person name="Tettelin H."/>
            <person name="Glass J.I."/>
            <person name="Rusch D."/>
            <person name="Podicherti R."/>
            <person name="Tsui H.-C.T."/>
            <person name="Winkler M.E."/>
        </authorList>
    </citation>
    <scope>NUCLEOTIDE SEQUENCE</scope>
</reference>
<dbReference type="AlphaFoldDB" id="A0A382Y3R0"/>
<protein>
    <recommendedName>
        <fullName evidence="2">SMP-30/Gluconolactonase/LRE-like region domain-containing protein</fullName>
    </recommendedName>
</protein>
<feature type="non-terminal residue" evidence="1">
    <location>
        <position position="53"/>
    </location>
</feature>
<gene>
    <name evidence="1" type="ORF">METZ01_LOCUS430841</name>
</gene>
<accession>A0A382Y3R0</accession>
<organism evidence="1">
    <name type="scientific">marine metagenome</name>
    <dbReference type="NCBI Taxonomy" id="408172"/>
    <lineage>
        <taxon>unclassified sequences</taxon>
        <taxon>metagenomes</taxon>
        <taxon>ecological metagenomes</taxon>
    </lineage>
</organism>
<name>A0A382Y3R0_9ZZZZ</name>
<dbReference type="Gene3D" id="2.120.10.30">
    <property type="entry name" value="TolB, C-terminal domain"/>
    <property type="match status" value="1"/>
</dbReference>
<dbReference type="InterPro" id="IPR011042">
    <property type="entry name" value="6-blade_b-propeller_TolB-like"/>
</dbReference>
<proteinExistence type="predicted"/>
<evidence type="ECO:0008006" key="2">
    <source>
        <dbReference type="Google" id="ProtNLM"/>
    </source>
</evidence>
<evidence type="ECO:0000313" key="1">
    <source>
        <dbReference type="EMBL" id="SVD77987.1"/>
    </source>
</evidence>